<evidence type="ECO:0000256" key="2">
    <source>
        <dbReference type="ARBA" id="ARBA00023002"/>
    </source>
</evidence>
<dbReference type="EMBL" id="FO681348">
    <property type="protein sequence ID" value="CCV65045.1"/>
    <property type="molecule type" value="Genomic_DNA"/>
</dbReference>
<dbReference type="Pfam" id="PF02826">
    <property type="entry name" value="2-Hacid_dh_C"/>
    <property type="match status" value="1"/>
</dbReference>
<dbReference type="InterPro" id="IPR006139">
    <property type="entry name" value="D-isomer_2_OHA_DH_cat_dom"/>
</dbReference>
<evidence type="ECO:0000259" key="4">
    <source>
        <dbReference type="Pfam" id="PF00389"/>
    </source>
</evidence>
<dbReference type="RefSeq" id="WP_030003919.1">
    <property type="nucleotide sequence ID" value="NC_022549.1"/>
</dbReference>
<dbReference type="PANTHER" id="PTHR10996:SF283">
    <property type="entry name" value="GLYOXYLATE_HYDROXYPYRUVATE REDUCTASE B"/>
    <property type="match status" value="1"/>
</dbReference>
<dbReference type="GO" id="GO:0016618">
    <property type="term" value="F:hydroxypyruvate reductase [NAD(P)H] activity"/>
    <property type="evidence" value="ECO:0007669"/>
    <property type="project" value="TreeGrafter"/>
</dbReference>
<dbReference type="GO" id="GO:0051287">
    <property type="term" value="F:NAD binding"/>
    <property type="evidence" value="ECO:0007669"/>
    <property type="project" value="InterPro"/>
</dbReference>
<evidence type="ECO:0000313" key="6">
    <source>
        <dbReference type="EMBL" id="CCV65045.1"/>
    </source>
</evidence>
<gene>
    <name evidence="6" type="ORF">BN85300240</name>
</gene>
<dbReference type="STRING" id="61635.BN85300240"/>
<comment type="similarity">
    <text evidence="1 3">Belongs to the D-isomer specific 2-hydroxyacid dehydrogenase family.</text>
</comment>
<dbReference type="OrthoDB" id="9805416at2"/>
<dbReference type="Proteomes" id="UP000032737">
    <property type="component" value="Chromosome"/>
</dbReference>
<feature type="domain" description="D-isomer specific 2-hydroxyacid dehydrogenase NAD-binding" evidence="5">
    <location>
        <begin position="100"/>
        <end position="272"/>
    </location>
</feature>
<evidence type="ECO:0000313" key="7">
    <source>
        <dbReference type="Proteomes" id="UP000032737"/>
    </source>
</evidence>
<dbReference type="InterPro" id="IPR050223">
    <property type="entry name" value="D-isomer_2-hydroxyacid_DH"/>
</dbReference>
<evidence type="ECO:0000256" key="1">
    <source>
        <dbReference type="ARBA" id="ARBA00005854"/>
    </source>
</evidence>
<dbReference type="SUPFAM" id="SSF51735">
    <property type="entry name" value="NAD(P)-binding Rossmann-fold domains"/>
    <property type="match status" value="1"/>
</dbReference>
<keyword evidence="2 3" id="KW-0560">Oxidoreductase</keyword>
<dbReference type="HOGENOM" id="CLU_019796_1_2_14"/>
<protein>
    <submittedName>
        <fullName evidence="6">Putative D-isomer specific 2-hydroxyacid dehydrogenase NAD-binding protein</fullName>
    </submittedName>
</protein>
<dbReference type="GO" id="GO:0005829">
    <property type="term" value="C:cytosol"/>
    <property type="evidence" value="ECO:0007669"/>
    <property type="project" value="TreeGrafter"/>
</dbReference>
<dbReference type="KEGG" id="abra:BN85300240"/>
<dbReference type="SUPFAM" id="SSF52283">
    <property type="entry name" value="Formate/glycerate dehydrogenase catalytic domain-like"/>
    <property type="match status" value="1"/>
</dbReference>
<keyword evidence="7" id="KW-1185">Reference proteome</keyword>
<reference evidence="6 7" key="1">
    <citation type="journal article" date="2013" name="J. Mol. Microbiol. Biotechnol.">
        <title>Analysis of the Complete Genomes of Acholeplasma brassicae , A. palmae and A. laidlawii and Their Comparison to the Obligate Parasites from ' Candidatus Phytoplasma'.</title>
        <authorList>
            <person name="Kube M."/>
            <person name="Siewert C."/>
            <person name="Migdoll A.M."/>
            <person name="Duduk B."/>
            <person name="Holz S."/>
            <person name="Rabus R."/>
            <person name="Seemuller E."/>
            <person name="Mitrovic J."/>
            <person name="Muller I."/>
            <person name="Buttner C."/>
            <person name="Reinhardt R."/>
        </authorList>
    </citation>
    <scope>NUCLEOTIDE SEQUENCE [LARGE SCALE GENOMIC DNA]</scope>
    <source>
        <strain evidence="7">0502</strain>
    </source>
</reference>
<feature type="domain" description="D-isomer specific 2-hydroxyacid dehydrogenase catalytic" evidence="4">
    <location>
        <begin position="45"/>
        <end position="304"/>
    </location>
</feature>
<organism evidence="6 7">
    <name type="scientific">Acholeplasma brassicae</name>
    <dbReference type="NCBI Taxonomy" id="61635"/>
    <lineage>
        <taxon>Bacteria</taxon>
        <taxon>Bacillati</taxon>
        <taxon>Mycoplasmatota</taxon>
        <taxon>Mollicutes</taxon>
        <taxon>Acholeplasmatales</taxon>
        <taxon>Acholeplasmataceae</taxon>
        <taxon>Acholeplasma</taxon>
    </lineage>
</organism>
<evidence type="ECO:0000256" key="3">
    <source>
        <dbReference type="RuleBase" id="RU003719"/>
    </source>
</evidence>
<dbReference type="Pfam" id="PF00389">
    <property type="entry name" value="2-Hacid_dh"/>
    <property type="match status" value="1"/>
</dbReference>
<dbReference type="PROSITE" id="PS00671">
    <property type="entry name" value="D_2_HYDROXYACID_DH_3"/>
    <property type="match status" value="1"/>
</dbReference>
<dbReference type="GO" id="GO:0030267">
    <property type="term" value="F:glyoxylate reductase (NADPH) activity"/>
    <property type="evidence" value="ECO:0007669"/>
    <property type="project" value="TreeGrafter"/>
</dbReference>
<dbReference type="InterPro" id="IPR036291">
    <property type="entry name" value="NAD(P)-bd_dom_sf"/>
</dbReference>
<sequence length="305" mass="35104">MKIHLDKKAIGQRMFDELKKQFGSHLITEELSSDVTYRVMLPFVVSDDELSKTPNLSHIQLVTAGYDQMDLTKLKQHRINLYNAKDVYSDTIAEDILTKIFVLNRNVKNYVKQMTEGTWVRHKNEYELYNTTVGFIGMGSLSNALVKRLEGFDCTFLGYRRSTQKDPKFQEIYTDQNGLDLLLTKSDYVIVTLPLNEETNGLLTKERLMHMKNSALLINVGRGEVIVQDDLIELLQTKQIRGAGLDVCYPEPLPRDHILWTLDNVYITPHNAPSSIHQSKRLQSLIVKNIQAYLTDHPMVNEVNY</sequence>
<dbReference type="AlphaFoldDB" id="U4KM19"/>
<dbReference type="InterPro" id="IPR029753">
    <property type="entry name" value="D-isomer_DH_CS"/>
</dbReference>
<dbReference type="CDD" id="cd05300">
    <property type="entry name" value="2-Hacid_dh_1"/>
    <property type="match status" value="1"/>
</dbReference>
<name>U4KM19_9MOLU</name>
<evidence type="ECO:0000259" key="5">
    <source>
        <dbReference type="Pfam" id="PF02826"/>
    </source>
</evidence>
<dbReference type="PANTHER" id="PTHR10996">
    <property type="entry name" value="2-HYDROXYACID DEHYDROGENASE-RELATED"/>
    <property type="match status" value="1"/>
</dbReference>
<accession>U4KM19</accession>
<proteinExistence type="inferred from homology"/>
<dbReference type="Gene3D" id="3.40.50.720">
    <property type="entry name" value="NAD(P)-binding Rossmann-like Domain"/>
    <property type="match status" value="2"/>
</dbReference>
<dbReference type="InterPro" id="IPR006140">
    <property type="entry name" value="D-isomer_DH_NAD-bd"/>
</dbReference>